<accession>A0ABY6D696</accession>
<evidence type="ECO:0000259" key="2">
    <source>
        <dbReference type="Pfam" id="PF13439"/>
    </source>
</evidence>
<keyword evidence="4" id="KW-1185">Reference proteome</keyword>
<feature type="domain" description="Glycosyl transferase family 1" evidence="1">
    <location>
        <begin position="181"/>
        <end position="354"/>
    </location>
</feature>
<sequence length="377" mass="43171">MNILILAKDYPPKVGGVENYSQNLAEGLRKYQNCQVLSFAIKDSPISKVDRLPVKRIQPIIESEFVKSIQFSLMVLWILSTTKVDVIYATTWKVAAPVFLLKRIFNFKLFITVHGAEITRHKNNRLTMAIMRTVLKSARQIISVSDFTKTKVLEYCKDLKPNSVKVVPNGIHFEDLKPKDKINSRKRLGLSQDSLVLLTISRIDQRKGQGIVIEAIPKLISTYPQLRYIIVGDGPYRQQLEKRVKQLKIEAHVFFTGFVDFKELDYYYSACDMFVLLNTMESDQDFEGFGLVFAEAAYYKKISIAGNNGGPMEVINNKVTGYLIEPNTTNLLKLFKEVDLSPEHLTKMGEAAYRRTAKKYDIQKMIHQTNSIITENR</sequence>
<dbReference type="Pfam" id="PF00534">
    <property type="entry name" value="Glycos_transf_1"/>
    <property type="match status" value="1"/>
</dbReference>
<protein>
    <submittedName>
        <fullName evidence="3">Glycosyltransferase family 4 protein</fullName>
    </submittedName>
</protein>
<dbReference type="InterPro" id="IPR001296">
    <property type="entry name" value="Glyco_trans_1"/>
</dbReference>
<dbReference type="CDD" id="cd03801">
    <property type="entry name" value="GT4_PimA-like"/>
    <property type="match status" value="1"/>
</dbReference>
<evidence type="ECO:0000313" key="4">
    <source>
        <dbReference type="Proteomes" id="UP001062165"/>
    </source>
</evidence>
<evidence type="ECO:0000313" key="3">
    <source>
        <dbReference type="EMBL" id="UXX80593.1"/>
    </source>
</evidence>
<dbReference type="RefSeq" id="WP_263052323.1">
    <property type="nucleotide sequence ID" value="NZ_CP106735.1"/>
</dbReference>
<reference evidence="3" key="1">
    <citation type="submission" date="2022-10" db="EMBL/GenBank/DDBJ databases">
        <title>Comparative genomics and taxonomic characterization of three novel marine species of genus Reichenbachiella exhibiting antioxidant and polysaccharide degradation activities.</title>
        <authorList>
            <person name="Muhammad N."/>
            <person name="Lee Y.-J."/>
            <person name="Ko J."/>
            <person name="Kim S.-G."/>
        </authorList>
    </citation>
    <scope>NUCLEOTIDE SEQUENCE</scope>
    <source>
        <strain evidence="3">Wsw4-B4</strain>
    </source>
</reference>
<name>A0ABY6D696_9BACT</name>
<dbReference type="InterPro" id="IPR028098">
    <property type="entry name" value="Glyco_trans_4-like_N"/>
</dbReference>
<dbReference type="EMBL" id="CP106735">
    <property type="protein sequence ID" value="UXX80593.1"/>
    <property type="molecule type" value="Genomic_DNA"/>
</dbReference>
<proteinExistence type="predicted"/>
<dbReference type="Pfam" id="PF13439">
    <property type="entry name" value="Glyco_transf_4"/>
    <property type="match status" value="1"/>
</dbReference>
<feature type="domain" description="Glycosyltransferase subfamily 4-like N-terminal" evidence="2">
    <location>
        <begin position="14"/>
        <end position="172"/>
    </location>
</feature>
<evidence type="ECO:0000259" key="1">
    <source>
        <dbReference type="Pfam" id="PF00534"/>
    </source>
</evidence>
<organism evidence="3 4">
    <name type="scientific">Reichenbachiella carrageenanivorans</name>
    <dbReference type="NCBI Taxonomy" id="2979869"/>
    <lineage>
        <taxon>Bacteria</taxon>
        <taxon>Pseudomonadati</taxon>
        <taxon>Bacteroidota</taxon>
        <taxon>Cytophagia</taxon>
        <taxon>Cytophagales</taxon>
        <taxon>Reichenbachiellaceae</taxon>
        <taxon>Reichenbachiella</taxon>
    </lineage>
</organism>
<dbReference type="PANTHER" id="PTHR45947">
    <property type="entry name" value="SULFOQUINOVOSYL TRANSFERASE SQD2"/>
    <property type="match status" value="1"/>
</dbReference>
<dbReference type="PANTHER" id="PTHR45947:SF3">
    <property type="entry name" value="SULFOQUINOVOSYL TRANSFERASE SQD2"/>
    <property type="match status" value="1"/>
</dbReference>
<dbReference type="Gene3D" id="3.40.50.2000">
    <property type="entry name" value="Glycogen Phosphorylase B"/>
    <property type="match status" value="2"/>
</dbReference>
<dbReference type="Proteomes" id="UP001062165">
    <property type="component" value="Chromosome"/>
</dbReference>
<gene>
    <name evidence="3" type="ORF">N7E81_05710</name>
</gene>
<dbReference type="SUPFAM" id="SSF53756">
    <property type="entry name" value="UDP-Glycosyltransferase/glycogen phosphorylase"/>
    <property type="match status" value="1"/>
</dbReference>
<dbReference type="InterPro" id="IPR050194">
    <property type="entry name" value="Glycosyltransferase_grp1"/>
</dbReference>